<name>A0A2G5T3M8_9PELO</name>
<evidence type="ECO:0000256" key="1">
    <source>
        <dbReference type="SAM" id="MobiDB-lite"/>
    </source>
</evidence>
<feature type="region of interest" description="Disordered" evidence="1">
    <location>
        <begin position="93"/>
        <end position="113"/>
    </location>
</feature>
<feature type="region of interest" description="Disordered" evidence="1">
    <location>
        <begin position="1"/>
        <end position="52"/>
    </location>
</feature>
<gene>
    <name evidence="2" type="primary">Cnig_chr_X.g26520</name>
    <name evidence="2" type="ORF">B9Z55_026520</name>
</gene>
<dbReference type="AlphaFoldDB" id="A0A2G5T3M8"/>
<dbReference type="EMBL" id="PDUG01000006">
    <property type="protein sequence ID" value="PIC21822.1"/>
    <property type="molecule type" value="Genomic_DNA"/>
</dbReference>
<protein>
    <submittedName>
        <fullName evidence="2">Uncharacterized protein</fullName>
    </submittedName>
</protein>
<evidence type="ECO:0000313" key="3">
    <source>
        <dbReference type="Proteomes" id="UP000230233"/>
    </source>
</evidence>
<evidence type="ECO:0000313" key="2">
    <source>
        <dbReference type="EMBL" id="PIC21822.1"/>
    </source>
</evidence>
<keyword evidence="3" id="KW-1185">Reference proteome</keyword>
<proteinExistence type="predicted"/>
<sequence>MLQKLKLDEKNDGTAVANEEKHENNVKAKANDVTATETEKHTSASSDAAEEPIAALTDVDKEMETSTLKLADDNAAGNIASALLTIVKFGSSAESDGATTTTTTTTRLVISGA</sequence>
<dbReference type="Proteomes" id="UP000230233">
    <property type="component" value="Chromosome X"/>
</dbReference>
<comment type="caution">
    <text evidence="2">The sequence shown here is derived from an EMBL/GenBank/DDBJ whole genome shotgun (WGS) entry which is preliminary data.</text>
</comment>
<accession>A0A2G5T3M8</accession>
<feature type="compositionally biased region" description="Basic and acidic residues" evidence="1">
    <location>
        <begin position="1"/>
        <end position="30"/>
    </location>
</feature>
<reference evidence="3" key="1">
    <citation type="submission" date="2017-10" db="EMBL/GenBank/DDBJ databases">
        <title>Rapid genome shrinkage in a self-fertile nematode reveals novel sperm competition proteins.</title>
        <authorList>
            <person name="Yin D."/>
            <person name="Schwarz E.M."/>
            <person name="Thomas C.G."/>
            <person name="Felde R.L."/>
            <person name="Korf I.F."/>
            <person name="Cutter A.D."/>
            <person name="Schartner C.M."/>
            <person name="Ralston E.J."/>
            <person name="Meyer B.J."/>
            <person name="Haag E.S."/>
        </authorList>
    </citation>
    <scope>NUCLEOTIDE SEQUENCE [LARGE SCALE GENOMIC DNA]</scope>
    <source>
        <strain evidence="3">JU1422</strain>
    </source>
</reference>
<organism evidence="2 3">
    <name type="scientific">Caenorhabditis nigoni</name>
    <dbReference type="NCBI Taxonomy" id="1611254"/>
    <lineage>
        <taxon>Eukaryota</taxon>
        <taxon>Metazoa</taxon>
        <taxon>Ecdysozoa</taxon>
        <taxon>Nematoda</taxon>
        <taxon>Chromadorea</taxon>
        <taxon>Rhabditida</taxon>
        <taxon>Rhabditina</taxon>
        <taxon>Rhabditomorpha</taxon>
        <taxon>Rhabditoidea</taxon>
        <taxon>Rhabditidae</taxon>
        <taxon>Peloderinae</taxon>
        <taxon>Caenorhabditis</taxon>
    </lineage>
</organism>